<evidence type="ECO:0000256" key="1">
    <source>
        <dbReference type="ARBA" id="ARBA00006149"/>
    </source>
</evidence>
<accession>A0A179IU13</accession>
<keyword evidence="4" id="KW-0949">S-adenosyl-L-methionine</keyword>
<protein>
    <recommendedName>
        <fullName evidence="7">Methyltransferase small domain-containing protein</fullName>
    </recommendedName>
</protein>
<gene>
    <name evidence="5" type="ORF">LLEC1_05308</name>
</gene>
<evidence type="ECO:0000313" key="5">
    <source>
        <dbReference type="EMBL" id="OAR05783.1"/>
    </source>
</evidence>
<dbReference type="GO" id="GO:0003676">
    <property type="term" value="F:nucleic acid binding"/>
    <property type="evidence" value="ECO:0007669"/>
    <property type="project" value="InterPro"/>
</dbReference>
<dbReference type="OrthoDB" id="406152at2759"/>
<evidence type="ECO:0000256" key="4">
    <source>
        <dbReference type="ARBA" id="ARBA00022691"/>
    </source>
</evidence>
<sequence length="348" mass="37934">MCIVTYFKHLQCSHIWAVITEPCLPYMGFTNCPSFAGPVVTVNPVTGNQVANLRGGRVKPKPKFYKTRTRFCPQCDLRGAYDPNVARLVHDMGWGLTWGKDAADPEGHCGVDLRLGSAKNGHDILFTSSQQHIVHFTCALREGLRARRRLVPPPRHALLPRRSQTIFGRPEILTAGVDMNAYACRATVATVRRAAAAPHLSGTFLGSSMADLTSCFRPGAVDVVIFNPPYVPTSEMPARPGTFSPEVPRATAADPSFDDDSYLLALSYAGGADGMETTDRLLPDLATILSARGCAYVLLCAQNKPDLVKRRIPEQLGQGWKAETVGSSGKTAGWEKLQVVRIWNDAVK</sequence>
<name>A0A179IU13_CORDF</name>
<dbReference type="GO" id="GO:0008276">
    <property type="term" value="F:protein methyltransferase activity"/>
    <property type="evidence" value="ECO:0007669"/>
    <property type="project" value="TreeGrafter"/>
</dbReference>
<dbReference type="GO" id="GO:0035657">
    <property type="term" value="C:eRF1 methyltransferase complex"/>
    <property type="evidence" value="ECO:0007669"/>
    <property type="project" value="TreeGrafter"/>
</dbReference>
<dbReference type="GO" id="GO:0032259">
    <property type="term" value="P:methylation"/>
    <property type="evidence" value="ECO:0007669"/>
    <property type="project" value="UniProtKB-KW"/>
</dbReference>
<dbReference type="GO" id="GO:0008757">
    <property type="term" value="F:S-adenosylmethionine-dependent methyltransferase activity"/>
    <property type="evidence" value="ECO:0007669"/>
    <property type="project" value="TreeGrafter"/>
</dbReference>
<dbReference type="PROSITE" id="PS00092">
    <property type="entry name" value="N6_MTASE"/>
    <property type="match status" value="1"/>
</dbReference>
<dbReference type="OMA" id="VITEPCL"/>
<dbReference type="AlphaFoldDB" id="A0A179IU13"/>
<evidence type="ECO:0000313" key="6">
    <source>
        <dbReference type="Proteomes" id="UP000243081"/>
    </source>
</evidence>
<reference evidence="5 6" key="1">
    <citation type="submission" date="2016-03" db="EMBL/GenBank/DDBJ databases">
        <title>Fine-scale spatial genetic structure of a fungal parasite of coffee scale insects.</title>
        <authorList>
            <person name="Jackson D."/>
            <person name="Zemenick K.A."/>
            <person name="Malloure B."/>
            <person name="Quandt C.A."/>
            <person name="James T.Y."/>
        </authorList>
    </citation>
    <scope>NUCLEOTIDE SEQUENCE [LARGE SCALE GENOMIC DNA]</scope>
    <source>
        <strain evidence="5 6">UM487</strain>
    </source>
</reference>
<comment type="caution">
    <text evidence="5">The sequence shown here is derived from an EMBL/GenBank/DDBJ whole genome shotgun (WGS) entry which is preliminary data.</text>
</comment>
<dbReference type="InterPro" id="IPR029063">
    <property type="entry name" value="SAM-dependent_MTases_sf"/>
</dbReference>
<dbReference type="PANTHER" id="PTHR45875">
    <property type="entry name" value="METHYLTRANSFERASE N6AMT1"/>
    <property type="match status" value="1"/>
</dbReference>
<dbReference type="EMBL" id="LUKN01000093">
    <property type="protein sequence ID" value="OAR05783.1"/>
    <property type="molecule type" value="Genomic_DNA"/>
</dbReference>
<comment type="similarity">
    <text evidence="1">Belongs to the eukaryotic/archaeal PrmC-related family.</text>
</comment>
<proteinExistence type="inferred from homology"/>
<keyword evidence="3" id="KW-0808">Transferase</keyword>
<dbReference type="SUPFAM" id="SSF53335">
    <property type="entry name" value="S-adenosyl-L-methionine-dependent methyltransferases"/>
    <property type="match status" value="1"/>
</dbReference>
<keyword evidence="6" id="KW-1185">Reference proteome</keyword>
<dbReference type="PANTHER" id="PTHR45875:SF1">
    <property type="entry name" value="METHYLTRANSFERASE N6AMT1"/>
    <property type="match status" value="1"/>
</dbReference>
<dbReference type="Gene3D" id="3.40.50.150">
    <property type="entry name" value="Vaccinia Virus protein VP39"/>
    <property type="match status" value="1"/>
</dbReference>
<evidence type="ECO:0000256" key="2">
    <source>
        <dbReference type="ARBA" id="ARBA00022603"/>
    </source>
</evidence>
<evidence type="ECO:0008006" key="7">
    <source>
        <dbReference type="Google" id="ProtNLM"/>
    </source>
</evidence>
<evidence type="ECO:0000256" key="3">
    <source>
        <dbReference type="ARBA" id="ARBA00022679"/>
    </source>
</evidence>
<dbReference type="InterPro" id="IPR002052">
    <property type="entry name" value="DNA_methylase_N6_adenine_CS"/>
</dbReference>
<keyword evidence="2" id="KW-0489">Methyltransferase</keyword>
<dbReference type="Proteomes" id="UP000243081">
    <property type="component" value="Unassembled WGS sequence"/>
</dbReference>
<dbReference type="InterPro" id="IPR052190">
    <property type="entry name" value="Euk-Arch_PrmC-MTase"/>
</dbReference>
<organism evidence="5 6">
    <name type="scientific">Cordyceps confragosa</name>
    <name type="common">Lecanicillium lecanii</name>
    <dbReference type="NCBI Taxonomy" id="2714763"/>
    <lineage>
        <taxon>Eukaryota</taxon>
        <taxon>Fungi</taxon>
        <taxon>Dikarya</taxon>
        <taxon>Ascomycota</taxon>
        <taxon>Pezizomycotina</taxon>
        <taxon>Sordariomycetes</taxon>
        <taxon>Hypocreomycetidae</taxon>
        <taxon>Hypocreales</taxon>
        <taxon>Cordycipitaceae</taxon>
        <taxon>Akanthomyces</taxon>
    </lineage>
</organism>